<organism evidence="2 3">
    <name type="scientific">Mycobacterium shottsii</name>
    <dbReference type="NCBI Taxonomy" id="133549"/>
    <lineage>
        <taxon>Bacteria</taxon>
        <taxon>Bacillati</taxon>
        <taxon>Actinomycetota</taxon>
        <taxon>Actinomycetes</taxon>
        <taxon>Mycobacteriales</taxon>
        <taxon>Mycobacteriaceae</taxon>
        <taxon>Mycobacterium</taxon>
        <taxon>Mycobacterium ulcerans group</taxon>
    </lineage>
</organism>
<dbReference type="Pfam" id="PF08021">
    <property type="entry name" value="FAD_binding_9"/>
    <property type="match status" value="1"/>
</dbReference>
<evidence type="ECO:0000259" key="1">
    <source>
        <dbReference type="Pfam" id="PF08021"/>
    </source>
</evidence>
<dbReference type="InterPro" id="IPR013113">
    <property type="entry name" value="SIP_FAD-bd"/>
</dbReference>
<accession>A0A7I7LJU8</accession>
<feature type="domain" description="Siderophore-interacting FAD-binding" evidence="1">
    <location>
        <begin position="10"/>
        <end position="54"/>
    </location>
</feature>
<evidence type="ECO:0000313" key="3">
    <source>
        <dbReference type="Proteomes" id="UP000467164"/>
    </source>
</evidence>
<dbReference type="EMBL" id="AP022572">
    <property type="protein sequence ID" value="BBX60064.1"/>
    <property type="molecule type" value="Genomic_DNA"/>
</dbReference>
<dbReference type="AlphaFoldDB" id="A0A7I7LJU8"/>
<proteinExistence type="predicted"/>
<dbReference type="Proteomes" id="UP000467164">
    <property type="component" value="Chromosome"/>
</dbReference>
<keyword evidence="3" id="KW-1185">Reference proteome</keyword>
<dbReference type="KEGG" id="msho:MSHO_54090"/>
<protein>
    <recommendedName>
        <fullName evidence="1">Siderophore-interacting FAD-binding domain-containing protein</fullName>
    </recommendedName>
</protein>
<dbReference type="Gene3D" id="2.40.30.10">
    <property type="entry name" value="Translation factors"/>
    <property type="match status" value="1"/>
</dbReference>
<reference evidence="2 3" key="1">
    <citation type="journal article" date="2019" name="Emerg. Microbes Infect.">
        <title>Comprehensive subspecies identification of 175 nontuberculous mycobacteria species based on 7547 genomic profiles.</title>
        <authorList>
            <person name="Matsumoto Y."/>
            <person name="Kinjo T."/>
            <person name="Motooka D."/>
            <person name="Nabeya D."/>
            <person name="Jung N."/>
            <person name="Uechi K."/>
            <person name="Horii T."/>
            <person name="Iida T."/>
            <person name="Fujita J."/>
            <person name="Nakamura S."/>
        </authorList>
    </citation>
    <scope>NUCLEOTIDE SEQUENCE [LARGE SCALE GENOMIC DNA]</scope>
    <source>
        <strain evidence="2 3">JCM 12657</strain>
    </source>
</reference>
<evidence type="ECO:0000313" key="2">
    <source>
        <dbReference type="EMBL" id="BBX60064.1"/>
    </source>
</evidence>
<gene>
    <name evidence="2" type="ORF">MSHO_54090</name>
</gene>
<name>A0A7I7LJU8_9MYCO</name>
<sequence length="61" mass="6733">MAGRPVHTFEVVGTQQLAPHMVRVRVGGSGFDTFVPSEFTDSYVKLVSSHMTSTWPHCLGR</sequence>